<sequence>MHPMLNKAMPQSMKTWTFQPAVKLGQLHDAKANLRVHYRNGQVGFTPAEVPAAPGH</sequence>
<dbReference type="PATRIC" id="fig|1349767.4.peg.4440"/>
<evidence type="ECO:0000313" key="2">
    <source>
        <dbReference type="Proteomes" id="UP000027604"/>
    </source>
</evidence>
<dbReference type="EMBL" id="HG322949">
    <property type="protein sequence ID" value="CDG83345.1"/>
    <property type="molecule type" value="Genomic_DNA"/>
</dbReference>
<dbReference type="KEGG" id="jag:GJA_2714"/>
<name>W0V6V9_9BURK</name>
<protein>
    <submittedName>
        <fullName evidence="1">Uncharacterized protein</fullName>
    </submittedName>
</protein>
<organism evidence="1 2">
    <name type="scientific">Janthinobacterium agaricidamnosum NBRC 102515 = DSM 9628</name>
    <dbReference type="NCBI Taxonomy" id="1349767"/>
    <lineage>
        <taxon>Bacteria</taxon>
        <taxon>Pseudomonadati</taxon>
        <taxon>Pseudomonadota</taxon>
        <taxon>Betaproteobacteria</taxon>
        <taxon>Burkholderiales</taxon>
        <taxon>Oxalobacteraceae</taxon>
        <taxon>Janthinobacterium</taxon>
    </lineage>
</organism>
<dbReference type="HOGENOM" id="CLU_3008209_0_0_4"/>
<dbReference type="AlphaFoldDB" id="W0V6V9"/>
<reference evidence="1 2" key="1">
    <citation type="journal article" date="2015" name="Genome Announc.">
        <title>Genome Sequence of Mushroom Soft-Rot Pathogen Janthinobacterium agaricidamnosum.</title>
        <authorList>
            <person name="Graupner K."/>
            <person name="Lackner G."/>
            <person name="Hertweck C."/>
        </authorList>
    </citation>
    <scope>NUCLEOTIDE SEQUENCE [LARGE SCALE GENOMIC DNA]</scope>
    <source>
        <strain evidence="2">NBRC 102515 / DSM 9628</strain>
    </source>
</reference>
<keyword evidence="2" id="KW-1185">Reference proteome</keyword>
<gene>
    <name evidence="1" type="ORF">GJA_2714</name>
</gene>
<dbReference type="STRING" id="1349767.GJA_2714"/>
<dbReference type="Proteomes" id="UP000027604">
    <property type="component" value="Chromosome I"/>
</dbReference>
<accession>W0V6V9</accession>
<evidence type="ECO:0000313" key="1">
    <source>
        <dbReference type="EMBL" id="CDG83345.1"/>
    </source>
</evidence>
<proteinExistence type="predicted"/>